<feature type="signal peptide" evidence="2">
    <location>
        <begin position="1"/>
        <end position="30"/>
    </location>
</feature>
<keyword evidence="1" id="KW-1133">Transmembrane helix</keyword>
<keyword evidence="1" id="KW-0812">Transmembrane</keyword>
<evidence type="ECO:0000313" key="3">
    <source>
        <dbReference type="EMBL" id="KAK4442171.1"/>
    </source>
</evidence>
<keyword evidence="1" id="KW-0472">Membrane</keyword>
<evidence type="ECO:0000256" key="1">
    <source>
        <dbReference type="SAM" id="Phobius"/>
    </source>
</evidence>
<reference evidence="3" key="1">
    <citation type="journal article" date="2023" name="Mol. Phylogenet. Evol.">
        <title>Genome-scale phylogeny and comparative genomics of the fungal order Sordariales.</title>
        <authorList>
            <person name="Hensen N."/>
            <person name="Bonometti L."/>
            <person name="Westerberg I."/>
            <person name="Brannstrom I.O."/>
            <person name="Guillou S."/>
            <person name="Cros-Aarteil S."/>
            <person name="Calhoun S."/>
            <person name="Haridas S."/>
            <person name="Kuo A."/>
            <person name="Mondo S."/>
            <person name="Pangilinan J."/>
            <person name="Riley R."/>
            <person name="LaButti K."/>
            <person name="Andreopoulos B."/>
            <person name="Lipzen A."/>
            <person name="Chen C."/>
            <person name="Yan M."/>
            <person name="Daum C."/>
            <person name="Ng V."/>
            <person name="Clum A."/>
            <person name="Steindorff A."/>
            <person name="Ohm R.A."/>
            <person name="Martin F."/>
            <person name="Silar P."/>
            <person name="Natvig D.O."/>
            <person name="Lalanne C."/>
            <person name="Gautier V."/>
            <person name="Ament-Velasquez S.L."/>
            <person name="Kruys A."/>
            <person name="Hutchinson M.I."/>
            <person name="Powell A.J."/>
            <person name="Barry K."/>
            <person name="Miller A.N."/>
            <person name="Grigoriev I.V."/>
            <person name="Debuchy R."/>
            <person name="Gladieux P."/>
            <person name="Hiltunen Thoren M."/>
            <person name="Johannesson H."/>
        </authorList>
    </citation>
    <scope>NUCLEOTIDE SEQUENCE</scope>
    <source>
        <strain evidence="3">PSN243</strain>
    </source>
</reference>
<keyword evidence="4" id="KW-1185">Reference proteome</keyword>
<feature type="transmembrane region" description="Helical" evidence="1">
    <location>
        <begin position="174"/>
        <end position="193"/>
    </location>
</feature>
<accession>A0AAV9G3Z1</accession>
<name>A0AAV9G3Z1_9PEZI</name>
<dbReference type="EMBL" id="MU866028">
    <property type="protein sequence ID" value="KAK4442171.1"/>
    <property type="molecule type" value="Genomic_DNA"/>
</dbReference>
<comment type="caution">
    <text evidence="3">The sequence shown here is derived from an EMBL/GenBank/DDBJ whole genome shotgun (WGS) entry which is preliminary data.</text>
</comment>
<gene>
    <name evidence="3" type="ORF">QBC34DRAFT_30379</name>
</gene>
<keyword evidence="2" id="KW-0732">Signal</keyword>
<dbReference type="Proteomes" id="UP001321760">
    <property type="component" value="Unassembled WGS sequence"/>
</dbReference>
<feature type="chain" id="PRO_5043843925" evidence="2">
    <location>
        <begin position="31"/>
        <end position="267"/>
    </location>
</feature>
<organism evidence="3 4">
    <name type="scientific">Podospora aff. communis PSN243</name>
    <dbReference type="NCBI Taxonomy" id="3040156"/>
    <lineage>
        <taxon>Eukaryota</taxon>
        <taxon>Fungi</taxon>
        <taxon>Dikarya</taxon>
        <taxon>Ascomycota</taxon>
        <taxon>Pezizomycotina</taxon>
        <taxon>Sordariomycetes</taxon>
        <taxon>Sordariomycetidae</taxon>
        <taxon>Sordariales</taxon>
        <taxon>Podosporaceae</taxon>
        <taxon>Podospora</taxon>
    </lineage>
</organism>
<dbReference type="AlphaFoldDB" id="A0AAV9G3Z1"/>
<evidence type="ECO:0000313" key="4">
    <source>
        <dbReference type="Proteomes" id="UP001321760"/>
    </source>
</evidence>
<sequence length="267" mass="29401">MLHSPKGTPKTEYFSALLTRLAMFLRATLAISPPAPRIQPSRPQPSLRSATMPATILLGPRRPITLELALKKDENIIRIVACYAADVVFRRALWDSRSTISELVKHHLNTGAAHSCAVSPPKEWICIPVRVRPTSRRSAPAEGQTLIFRCVMPHKIAQGAVDEKLSCPATKPTMMSHLLLLLFPLLLLFLPLLHLGLLSLLVHLLLLPAKPLILPLFFSASLRFRVSPLSCFTRLPEETTMAKSVALPLIPTVTLACARALVSNQCL</sequence>
<proteinExistence type="predicted"/>
<reference evidence="3" key="2">
    <citation type="submission" date="2023-05" db="EMBL/GenBank/DDBJ databases">
        <authorList>
            <consortium name="Lawrence Berkeley National Laboratory"/>
            <person name="Steindorff A."/>
            <person name="Hensen N."/>
            <person name="Bonometti L."/>
            <person name="Westerberg I."/>
            <person name="Brannstrom I.O."/>
            <person name="Guillou S."/>
            <person name="Cros-Aarteil S."/>
            <person name="Calhoun S."/>
            <person name="Haridas S."/>
            <person name="Kuo A."/>
            <person name="Mondo S."/>
            <person name="Pangilinan J."/>
            <person name="Riley R."/>
            <person name="Labutti K."/>
            <person name="Andreopoulos B."/>
            <person name="Lipzen A."/>
            <person name="Chen C."/>
            <person name="Yanf M."/>
            <person name="Daum C."/>
            <person name="Ng V."/>
            <person name="Clum A."/>
            <person name="Ohm R."/>
            <person name="Martin F."/>
            <person name="Silar P."/>
            <person name="Natvig D."/>
            <person name="Lalanne C."/>
            <person name="Gautier V."/>
            <person name="Ament-Velasquez S.L."/>
            <person name="Kruys A."/>
            <person name="Hutchinson M.I."/>
            <person name="Powell A.J."/>
            <person name="Barry K."/>
            <person name="Miller A.N."/>
            <person name="Grigoriev I.V."/>
            <person name="Debuchy R."/>
            <person name="Gladieux P."/>
            <person name="Thoren M.H."/>
            <person name="Johannesson H."/>
        </authorList>
    </citation>
    <scope>NUCLEOTIDE SEQUENCE</scope>
    <source>
        <strain evidence="3">PSN243</strain>
    </source>
</reference>
<protein>
    <submittedName>
        <fullName evidence="3">Uncharacterized protein</fullName>
    </submittedName>
</protein>
<evidence type="ECO:0000256" key="2">
    <source>
        <dbReference type="SAM" id="SignalP"/>
    </source>
</evidence>